<dbReference type="InterPro" id="IPR003961">
    <property type="entry name" value="FN3_dom"/>
</dbReference>
<keyword evidence="1" id="KW-0677">Repeat</keyword>
<dbReference type="SUPFAM" id="SSF49265">
    <property type="entry name" value="Fibronectin type III"/>
    <property type="match status" value="1"/>
</dbReference>
<dbReference type="SMART" id="SM00060">
    <property type="entry name" value="FN3"/>
    <property type="match status" value="2"/>
</dbReference>
<feature type="signal peptide" evidence="2">
    <location>
        <begin position="1"/>
        <end position="18"/>
    </location>
</feature>
<evidence type="ECO:0000256" key="1">
    <source>
        <dbReference type="ARBA" id="ARBA00022737"/>
    </source>
</evidence>
<dbReference type="InterPro" id="IPR050991">
    <property type="entry name" value="ECM_Regulatory_Proteins"/>
</dbReference>
<proteinExistence type="predicted"/>
<gene>
    <name evidence="4" type="ORF">V5799_007225</name>
</gene>
<dbReference type="PROSITE" id="PS50853">
    <property type="entry name" value="FN3"/>
    <property type="match status" value="2"/>
</dbReference>
<dbReference type="InterPro" id="IPR013783">
    <property type="entry name" value="Ig-like_fold"/>
</dbReference>
<organism evidence="4 5">
    <name type="scientific">Amblyomma americanum</name>
    <name type="common">Lone star tick</name>
    <dbReference type="NCBI Taxonomy" id="6943"/>
    <lineage>
        <taxon>Eukaryota</taxon>
        <taxon>Metazoa</taxon>
        <taxon>Ecdysozoa</taxon>
        <taxon>Arthropoda</taxon>
        <taxon>Chelicerata</taxon>
        <taxon>Arachnida</taxon>
        <taxon>Acari</taxon>
        <taxon>Parasitiformes</taxon>
        <taxon>Ixodida</taxon>
        <taxon>Ixodoidea</taxon>
        <taxon>Ixodidae</taxon>
        <taxon>Amblyomminae</taxon>
        <taxon>Amblyomma</taxon>
    </lineage>
</organism>
<comment type="caution">
    <text evidence="4">The sequence shown here is derived from an EMBL/GenBank/DDBJ whole genome shotgun (WGS) entry which is preliminary data.</text>
</comment>
<evidence type="ECO:0000313" key="4">
    <source>
        <dbReference type="EMBL" id="KAK8765994.1"/>
    </source>
</evidence>
<dbReference type="Proteomes" id="UP001321473">
    <property type="component" value="Unassembled WGS sequence"/>
</dbReference>
<dbReference type="InterPro" id="IPR036116">
    <property type="entry name" value="FN3_sf"/>
</dbReference>
<evidence type="ECO:0000256" key="2">
    <source>
        <dbReference type="SAM" id="SignalP"/>
    </source>
</evidence>
<feature type="domain" description="Fibronectin type-III" evidence="3">
    <location>
        <begin position="121"/>
        <end position="217"/>
    </location>
</feature>
<sequence length="495" mass="54856">MSVVCLALLLVLLDTTVSQEPRFISVLSSEQRNVVVNIVGPLSWNGDPVGFHVIWKATSEHYGPRGELDIPLTRDVNAVNATLQLPEGMVYRIFLSCVVTDASGAKVRGPVLEVEENVPVVGYDVWAYAVDSAQAVVSWRASKSVEIFKVTVYIDEGRDDFRVFSSKTFDGKHTTTTQSFLVTDLQAWGYYEVRLEGCSVENCSKAVKTALRTPPQVIPKPSISRAEATATSSFKLAWLFPQSDVRLFNGFRVWYCPINVAGCVLVYTNERKVNLTGLKPDSTVRIEVQAVFIDTAGKEVLGREATSSVKTWSNLPQVYIEKGLNIQDDVSTCFIYWRCTNSSVDYLEYGSTVAQTSGYVRVTHRDKSLDYASLRCCNSYGCGEGRTILVGSPVTGPFSITGVTVTAKGRTALLQWNHSGPRSYSGVEVRWTCKGDKAVQYNRERLAGPYKAVGMKKIQIDDLPTDARDCQFYVSPFEFSDKSRHCGFPVHATVR</sequence>
<feature type="domain" description="Fibronectin type-III" evidence="3">
    <location>
        <begin position="220"/>
        <end position="310"/>
    </location>
</feature>
<dbReference type="AlphaFoldDB" id="A0AAQ4DU54"/>
<keyword evidence="5" id="KW-1185">Reference proteome</keyword>
<dbReference type="EMBL" id="JARKHS020026808">
    <property type="protein sequence ID" value="KAK8765994.1"/>
    <property type="molecule type" value="Genomic_DNA"/>
</dbReference>
<dbReference type="PANTHER" id="PTHR46708">
    <property type="entry name" value="TENASCIN"/>
    <property type="match status" value="1"/>
</dbReference>
<protein>
    <recommendedName>
        <fullName evidence="3">Fibronectin type-III domain-containing protein</fullName>
    </recommendedName>
</protein>
<dbReference type="PANTHER" id="PTHR46708:SF2">
    <property type="entry name" value="FIBRONECTIN TYPE-III DOMAIN-CONTAINING PROTEIN"/>
    <property type="match status" value="1"/>
</dbReference>
<accession>A0AAQ4DU54</accession>
<name>A0AAQ4DU54_AMBAM</name>
<evidence type="ECO:0000313" key="5">
    <source>
        <dbReference type="Proteomes" id="UP001321473"/>
    </source>
</evidence>
<keyword evidence="2" id="KW-0732">Signal</keyword>
<evidence type="ECO:0000259" key="3">
    <source>
        <dbReference type="PROSITE" id="PS50853"/>
    </source>
</evidence>
<dbReference type="Gene3D" id="2.60.40.10">
    <property type="entry name" value="Immunoglobulins"/>
    <property type="match status" value="1"/>
</dbReference>
<reference evidence="4 5" key="1">
    <citation type="journal article" date="2023" name="Arcadia Sci">
        <title>De novo assembly of a long-read Amblyomma americanum tick genome.</title>
        <authorList>
            <person name="Chou S."/>
            <person name="Poskanzer K.E."/>
            <person name="Rollins M."/>
            <person name="Thuy-Boun P.S."/>
        </authorList>
    </citation>
    <scope>NUCLEOTIDE SEQUENCE [LARGE SCALE GENOMIC DNA]</scope>
    <source>
        <strain evidence="4">F_SG_1</strain>
        <tissue evidence="4">Salivary glands</tissue>
    </source>
</reference>
<dbReference type="CDD" id="cd00063">
    <property type="entry name" value="FN3"/>
    <property type="match status" value="1"/>
</dbReference>
<feature type="chain" id="PRO_5042945293" description="Fibronectin type-III domain-containing protein" evidence="2">
    <location>
        <begin position="19"/>
        <end position="495"/>
    </location>
</feature>